<name>A0A6V2QK60_EMIHU</name>
<protein>
    <submittedName>
        <fullName evidence="3">Uncharacterized protein</fullName>
    </submittedName>
</protein>
<evidence type="ECO:0000313" key="3">
    <source>
        <dbReference type="EMBL" id="CAE0547256.1"/>
    </source>
</evidence>
<dbReference type="EMBL" id="HBIR01021151">
    <property type="protein sequence ID" value="CAE0547255.1"/>
    <property type="molecule type" value="Transcribed_RNA"/>
</dbReference>
<evidence type="ECO:0000313" key="2">
    <source>
        <dbReference type="EMBL" id="CAE0547255.1"/>
    </source>
</evidence>
<keyword evidence="1" id="KW-0732">Signal</keyword>
<dbReference type="EMBL" id="HBIR01021152">
    <property type="protein sequence ID" value="CAE0547256.1"/>
    <property type="molecule type" value="Transcribed_RNA"/>
</dbReference>
<accession>A0A6V2QK60</accession>
<feature type="chain" id="PRO_5036192643" evidence="1">
    <location>
        <begin position="18"/>
        <end position="172"/>
    </location>
</feature>
<feature type="signal peptide" evidence="1">
    <location>
        <begin position="1"/>
        <end position="17"/>
    </location>
</feature>
<sequence>MMLVSAAASLSFSLIAGPSVHTPLAATSCRSAAALATADPLAAARLSTGTDGKFPPWPEWERPPAEYEELVATFVEGATTVPLGASAGQGVGWEEWADGGFSVHLLLTRRLSRQTYIAALDGLLGLVVRCQQTYPDLYAVLKFVPKKNGLNPLLARRADGKEIAPHGRKQAP</sequence>
<gene>
    <name evidence="2" type="ORF">EHUX00137_LOCUS16106</name>
    <name evidence="3" type="ORF">EHUX00137_LOCUS16107</name>
</gene>
<reference evidence="3" key="1">
    <citation type="submission" date="2021-01" db="EMBL/GenBank/DDBJ databases">
        <authorList>
            <person name="Corre E."/>
            <person name="Pelletier E."/>
            <person name="Niang G."/>
            <person name="Scheremetjew M."/>
            <person name="Finn R."/>
            <person name="Kale V."/>
            <person name="Holt S."/>
            <person name="Cochrane G."/>
            <person name="Meng A."/>
            <person name="Brown T."/>
            <person name="Cohen L."/>
        </authorList>
    </citation>
    <scope>NUCLEOTIDE SEQUENCE</scope>
    <source>
        <strain evidence="3">379</strain>
    </source>
</reference>
<organism evidence="3">
    <name type="scientific">Emiliania huxleyi</name>
    <name type="common">Coccolithophore</name>
    <name type="synonym">Pontosphaera huxleyi</name>
    <dbReference type="NCBI Taxonomy" id="2903"/>
    <lineage>
        <taxon>Eukaryota</taxon>
        <taxon>Haptista</taxon>
        <taxon>Haptophyta</taxon>
        <taxon>Prymnesiophyceae</taxon>
        <taxon>Isochrysidales</taxon>
        <taxon>Noelaerhabdaceae</taxon>
        <taxon>Emiliania</taxon>
    </lineage>
</organism>
<dbReference type="AlphaFoldDB" id="A0A6V2QK60"/>
<proteinExistence type="predicted"/>
<evidence type="ECO:0000256" key="1">
    <source>
        <dbReference type="SAM" id="SignalP"/>
    </source>
</evidence>